<feature type="domain" description="Peptidase S1" evidence="12">
    <location>
        <begin position="27"/>
        <end position="241"/>
    </location>
</feature>
<evidence type="ECO:0000256" key="6">
    <source>
        <dbReference type="ARBA" id="ARBA00022825"/>
    </source>
</evidence>
<reference evidence="13 14" key="1">
    <citation type="submission" date="2024-02" db="EMBL/GenBank/DDBJ databases">
        <title>A chromosome-level genome assembly of Drosophila madeirensis, a fruit fly species endemic to Madeira island.</title>
        <authorList>
            <person name="Tomihara K."/>
            <person name="Llopart A."/>
            <person name="Yamamoto D."/>
        </authorList>
    </citation>
    <scope>NUCLEOTIDE SEQUENCE [LARGE SCALE GENOMIC DNA]</scope>
    <source>
        <strain evidence="13 14">RF1</strain>
    </source>
</reference>
<dbReference type="EMBL" id="AP029264">
    <property type="protein sequence ID" value="BFF95583.1"/>
    <property type="molecule type" value="Genomic_DNA"/>
</dbReference>
<keyword evidence="4 11" id="KW-0732">Signal</keyword>
<name>A0AAU9FIW4_DROMD</name>
<dbReference type="PANTHER" id="PTHR24276:SF91">
    <property type="entry name" value="AT26814P-RELATED"/>
    <property type="match status" value="1"/>
</dbReference>
<evidence type="ECO:0000256" key="1">
    <source>
        <dbReference type="ARBA" id="ARBA00004239"/>
    </source>
</evidence>
<dbReference type="Proteomes" id="UP001500889">
    <property type="component" value="Chromosome U"/>
</dbReference>
<dbReference type="SMART" id="SM00020">
    <property type="entry name" value="Tryp_SPc"/>
    <property type="match status" value="1"/>
</dbReference>
<dbReference type="GO" id="GO:0005576">
    <property type="term" value="C:extracellular region"/>
    <property type="evidence" value="ECO:0007669"/>
    <property type="project" value="UniProtKB-SubCell"/>
</dbReference>
<dbReference type="InterPro" id="IPR043504">
    <property type="entry name" value="Peptidase_S1_PA_chymotrypsin"/>
</dbReference>
<feature type="chain" id="PRO_5043773390" description="trypsin" evidence="11">
    <location>
        <begin position="19"/>
        <end position="245"/>
    </location>
</feature>
<evidence type="ECO:0000256" key="4">
    <source>
        <dbReference type="ARBA" id="ARBA00022729"/>
    </source>
</evidence>
<evidence type="ECO:0000256" key="5">
    <source>
        <dbReference type="ARBA" id="ARBA00022801"/>
    </source>
</evidence>
<dbReference type="InterPro" id="IPR001314">
    <property type="entry name" value="Peptidase_S1A"/>
</dbReference>
<evidence type="ECO:0000313" key="13">
    <source>
        <dbReference type="EMBL" id="BFF95583.1"/>
    </source>
</evidence>
<comment type="similarity">
    <text evidence="2">Belongs to the peptidase S1 family.</text>
</comment>
<organism evidence="13 14">
    <name type="scientific">Drosophila madeirensis</name>
    <name type="common">Fruit fly</name>
    <dbReference type="NCBI Taxonomy" id="30013"/>
    <lineage>
        <taxon>Eukaryota</taxon>
        <taxon>Metazoa</taxon>
        <taxon>Ecdysozoa</taxon>
        <taxon>Arthropoda</taxon>
        <taxon>Hexapoda</taxon>
        <taxon>Insecta</taxon>
        <taxon>Pterygota</taxon>
        <taxon>Neoptera</taxon>
        <taxon>Endopterygota</taxon>
        <taxon>Diptera</taxon>
        <taxon>Brachycera</taxon>
        <taxon>Muscomorpha</taxon>
        <taxon>Ephydroidea</taxon>
        <taxon>Drosophilidae</taxon>
        <taxon>Drosophila</taxon>
        <taxon>Sophophora</taxon>
    </lineage>
</organism>
<gene>
    <name evidence="13" type="ORF">DMAD_12949</name>
</gene>
<dbReference type="AlphaFoldDB" id="A0AAU9FIW4"/>
<comment type="catalytic activity">
    <reaction evidence="9">
        <text>Preferential cleavage: Arg-|-Xaa, Lys-|-Xaa.</text>
        <dbReference type="EC" id="3.4.21.4"/>
    </reaction>
</comment>
<sequence length="245" mass="26401">MLIKVYLLLSAATLLAAGRVPHLEERILLGEDTTIEENPWQVAIVWNGGHHCGGSIYSKDFIITAAHCVDDVEANDLQVRVGSSHRDEGGTLHQVAAFKWHSGFSRETYATNDIAIIRLSESLIFNDRVQSIPLATEEPEAGTKAKVTGWGTTLKGRGDGILQGLEVSIISRGLCQKLKFFVTDDVICAGALFNSLGGGDSGGPLTVNNELVGVVSSGRPFLTGQYVSVVYLKDWIQSTTESLSE</sequence>
<dbReference type="GO" id="GO:0004252">
    <property type="term" value="F:serine-type endopeptidase activity"/>
    <property type="evidence" value="ECO:0007669"/>
    <property type="project" value="UniProtKB-EC"/>
</dbReference>
<keyword evidence="6" id="KW-0720">Serine protease</keyword>
<evidence type="ECO:0000256" key="10">
    <source>
        <dbReference type="ARBA" id="ARBA00038868"/>
    </source>
</evidence>
<dbReference type="SUPFAM" id="SSF50494">
    <property type="entry name" value="Trypsin-like serine proteases"/>
    <property type="match status" value="1"/>
</dbReference>
<keyword evidence="3" id="KW-0645">Protease</keyword>
<accession>A0AAU9FIW4</accession>
<evidence type="ECO:0000313" key="14">
    <source>
        <dbReference type="Proteomes" id="UP001500889"/>
    </source>
</evidence>
<keyword evidence="5" id="KW-0378">Hydrolase</keyword>
<evidence type="ECO:0000259" key="12">
    <source>
        <dbReference type="PROSITE" id="PS50240"/>
    </source>
</evidence>
<dbReference type="PROSITE" id="PS00134">
    <property type="entry name" value="TRYPSIN_HIS"/>
    <property type="match status" value="1"/>
</dbReference>
<proteinExistence type="inferred from homology"/>
<dbReference type="GO" id="GO:0006508">
    <property type="term" value="P:proteolysis"/>
    <property type="evidence" value="ECO:0007669"/>
    <property type="project" value="UniProtKB-KW"/>
</dbReference>
<dbReference type="PRINTS" id="PR00722">
    <property type="entry name" value="CHYMOTRYPSIN"/>
</dbReference>
<dbReference type="InterPro" id="IPR009003">
    <property type="entry name" value="Peptidase_S1_PA"/>
</dbReference>
<dbReference type="Gene3D" id="2.40.10.10">
    <property type="entry name" value="Trypsin-like serine proteases"/>
    <property type="match status" value="1"/>
</dbReference>
<dbReference type="FunFam" id="2.40.10.10:FF:000073">
    <property type="entry name" value="Trypsin alpha"/>
    <property type="match status" value="1"/>
</dbReference>
<evidence type="ECO:0000256" key="11">
    <source>
        <dbReference type="SAM" id="SignalP"/>
    </source>
</evidence>
<keyword evidence="14" id="KW-1185">Reference proteome</keyword>
<dbReference type="InterPro" id="IPR001254">
    <property type="entry name" value="Trypsin_dom"/>
</dbReference>
<feature type="signal peptide" evidence="11">
    <location>
        <begin position="1"/>
        <end position="18"/>
    </location>
</feature>
<dbReference type="Pfam" id="PF00089">
    <property type="entry name" value="Trypsin"/>
    <property type="match status" value="1"/>
</dbReference>
<evidence type="ECO:0000256" key="2">
    <source>
        <dbReference type="ARBA" id="ARBA00007664"/>
    </source>
</evidence>
<dbReference type="EC" id="3.4.21.4" evidence="10"/>
<dbReference type="PANTHER" id="PTHR24276">
    <property type="entry name" value="POLYSERASE-RELATED"/>
    <property type="match status" value="1"/>
</dbReference>
<evidence type="ECO:0000256" key="7">
    <source>
        <dbReference type="ARBA" id="ARBA00023145"/>
    </source>
</evidence>
<dbReference type="CDD" id="cd00190">
    <property type="entry name" value="Tryp_SPc"/>
    <property type="match status" value="1"/>
</dbReference>
<evidence type="ECO:0000256" key="3">
    <source>
        <dbReference type="ARBA" id="ARBA00022670"/>
    </source>
</evidence>
<keyword evidence="8" id="KW-1015">Disulfide bond</keyword>
<dbReference type="InterPro" id="IPR018114">
    <property type="entry name" value="TRYPSIN_HIS"/>
</dbReference>
<dbReference type="PROSITE" id="PS50240">
    <property type="entry name" value="TRYPSIN_DOM"/>
    <property type="match status" value="1"/>
</dbReference>
<keyword evidence="7" id="KW-0865">Zymogen</keyword>
<evidence type="ECO:0000256" key="8">
    <source>
        <dbReference type="ARBA" id="ARBA00023157"/>
    </source>
</evidence>
<evidence type="ECO:0000256" key="9">
    <source>
        <dbReference type="ARBA" id="ARBA00036320"/>
    </source>
</evidence>
<protein>
    <recommendedName>
        <fullName evidence="10">trypsin</fullName>
        <ecNumber evidence="10">3.4.21.4</ecNumber>
    </recommendedName>
</protein>
<dbReference type="InterPro" id="IPR050430">
    <property type="entry name" value="Peptidase_S1"/>
</dbReference>
<comment type="subcellular location">
    <subcellularLocation>
        <location evidence="1">Secreted</location>
        <location evidence="1">Extracellular space</location>
    </subcellularLocation>
</comment>